<keyword evidence="3" id="KW-1185">Reference proteome</keyword>
<proteinExistence type="predicted"/>
<organism evidence="2 3">
    <name type="scientific">Tetradesmus obliquus</name>
    <name type="common">Green alga</name>
    <name type="synonym">Acutodesmus obliquus</name>
    <dbReference type="NCBI Taxonomy" id="3088"/>
    <lineage>
        <taxon>Eukaryota</taxon>
        <taxon>Viridiplantae</taxon>
        <taxon>Chlorophyta</taxon>
        <taxon>core chlorophytes</taxon>
        <taxon>Chlorophyceae</taxon>
        <taxon>CS clade</taxon>
        <taxon>Sphaeropleales</taxon>
        <taxon>Scenedesmaceae</taxon>
        <taxon>Tetradesmus</taxon>
    </lineage>
</organism>
<feature type="transmembrane region" description="Helical" evidence="1">
    <location>
        <begin position="97"/>
        <end position="116"/>
    </location>
</feature>
<name>A0A383VFD6_TETOB</name>
<reference evidence="2 3" key="1">
    <citation type="submission" date="2016-10" db="EMBL/GenBank/DDBJ databases">
        <authorList>
            <person name="Cai Z."/>
        </authorList>
    </citation>
    <scope>NUCLEOTIDE SEQUENCE [LARGE SCALE GENOMIC DNA]</scope>
</reference>
<gene>
    <name evidence="2" type="ORF">BQ4739_LOCUS3997</name>
</gene>
<evidence type="ECO:0000313" key="3">
    <source>
        <dbReference type="Proteomes" id="UP000256970"/>
    </source>
</evidence>
<feature type="transmembrane region" description="Helical" evidence="1">
    <location>
        <begin position="136"/>
        <end position="157"/>
    </location>
</feature>
<evidence type="ECO:0000256" key="1">
    <source>
        <dbReference type="SAM" id="Phobius"/>
    </source>
</evidence>
<accession>A0A383VFD6</accession>
<dbReference type="Proteomes" id="UP000256970">
    <property type="component" value="Unassembled WGS sequence"/>
</dbReference>
<dbReference type="AlphaFoldDB" id="A0A383VFD6"/>
<dbReference type="EMBL" id="FNXT01000318">
    <property type="protein sequence ID" value="SZX63452.1"/>
    <property type="molecule type" value="Genomic_DNA"/>
</dbReference>
<keyword evidence="1" id="KW-0472">Membrane</keyword>
<evidence type="ECO:0000313" key="2">
    <source>
        <dbReference type="EMBL" id="SZX63452.1"/>
    </source>
</evidence>
<protein>
    <submittedName>
        <fullName evidence="2">Uncharacterized protein</fullName>
    </submittedName>
</protein>
<keyword evidence="1" id="KW-0812">Transmembrane</keyword>
<sequence>MALRSSCSRSITRSGVFSTSSSSRRSMQVKAALDPTAAAAVTQQATAFAIVLAAEAAFSRSNVPEADKGRPQVPKVAAGVGGSLAAALLVGQGGAGVIPTAGLVLGFAVAAGMLAYNTQRALDLQYNDGDWPGPKAWPAGMGLISFFALNVFFQALVQDISTTV</sequence>
<keyword evidence="1" id="KW-1133">Transmembrane helix</keyword>